<reference evidence="1 2" key="1">
    <citation type="journal article" date="2007" name="Appl. Environ. Microbiol.">
        <title>Rhizobial factors required for stem nodule maturation and maintenance in Sesbania rostrata-Azorhizobium caulinodans ORS571 symbiosis.</title>
        <authorList>
            <person name="Suzuki S."/>
            <person name="Aono T."/>
            <person name="Lee KB."/>
            <person name="Suzuki T."/>
            <person name="Liu CT."/>
            <person name="Miwa H."/>
            <person name="Wakao S."/>
            <person name="Iki T."/>
            <person name="Oyaizu H."/>
        </authorList>
    </citation>
    <scope>NUCLEOTIDE SEQUENCE [LARGE SCALE GENOMIC DNA]</scope>
    <source>
        <strain evidence="2">ATCC 43989 / DSM 5975 / JCM 20966 / LMG 6465 / NBRC 14845 / NCIMB 13405 / ORS 571</strain>
    </source>
</reference>
<protein>
    <recommendedName>
        <fullName evidence="3">Adenylate cyclase</fullName>
    </recommendedName>
</protein>
<sequence>MMGDGEVSSWAVREQLERIERSGQFAGSDKLAVLLRHLVEEVLAGRAAGLKEGPIGNAIYAREPAYDPRFDSTVRVEARRLRRKLAAYYAEPSPQDRVRIDLPTGTYVPLFTWLAPTESQALPEADGGLFRPGTGAAVLILPLTPLSGGAQDVIFADELTDELIFALEKAEGYRVASRQIAFRYRNTGAPIAAVAQELSADGVIHGTVRRAGAVLRVTVELADPSGFAVWSDRFDGHVETPEDGLILQERIAATILSRLRFDSSAMRSGAAGPRPQAIKASAQVYRARQLLDQQTPQALRQALGLFRQVSDTTSDYARGYSGIADCHLDLFRLGLIDHATASREAAAAVRKALSIDGKSVEAHTARATVAAWLDWDRAVAEEAFKTAMALGENARCVRLYGAFRAFCGHHGDAIRLFARARAMEPISTQLECAEALCRFATRHFHDASAMAPVGGTQPAEALYYRALSLTFAGRREAALALAERLDGLDRDIPMLALAAAEVRAWAGAPSDAQQRLGLSVYGGTAFARATLALSLGRHDVALDLLSEAMEAREPGVVWIRTDPRFDAVRDDPRFTALKELLRPESLAPTALR</sequence>
<gene>
    <name evidence="1" type="ordered locus">AZC_1638</name>
</gene>
<dbReference type="Gene3D" id="1.25.40.10">
    <property type="entry name" value="Tetratricopeptide repeat domain"/>
    <property type="match status" value="1"/>
</dbReference>
<reference evidence="1 2" key="4">
    <citation type="journal article" date="2009" name="Appl. Environ. Microbiol.">
        <title>Comparative genome-wide transcriptional profiling of Azorhizobium caulinodans ORS571 grown under free-living and symbiotic conditions.</title>
        <authorList>
            <person name="Tsukada S."/>
            <person name="Aono T."/>
            <person name="Akiba N."/>
            <person name="Lee KB."/>
            <person name="Liu CT."/>
            <person name="Toyazaki H."/>
            <person name="Oyaizu H."/>
        </authorList>
    </citation>
    <scope>NUCLEOTIDE SEQUENCE [LARGE SCALE GENOMIC DNA]</scope>
    <source>
        <strain evidence="2">ATCC 43989 / DSM 5975 / JCM 20966 / LMG 6465 / NBRC 14845 / NCIMB 13405 / ORS 571</strain>
    </source>
</reference>
<evidence type="ECO:0008006" key="3">
    <source>
        <dbReference type="Google" id="ProtNLM"/>
    </source>
</evidence>
<reference evidence="1 2" key="6">
    <citation type="journal article" date="2011" name="Appl. Environ. Microbiol.">
        <title>Involvement of the azorhizobial chromosome partition gene (parA) in the onset of bacteroid differentiation during Sesbania rostrata stem nodule development.</title>
        <authorList>
            <person name="Liu CT."/>
            <person name="Lee KB."/>
            <person name="Wang YS."/>
            <person name="Peng MH."/>
            <person name="Lee KT."/>
            <person name="Suzuki S."/>
            <person name="Suzuki T."/>
            <person name="Oyaizu H."/>
        </authorList>
    </citation>
    <scope>NUCLEOTIDE SEQUENCE [LARGE SCALE GENOMIC DNA]</scope>
    <source>
        <strain evidence="2">ATCC 43989 / DSM 5975 / JCM 20966 / LMG 6465 / NBRC 14845 / NCIMB 13405 / ORS 571</strain>
    </source>
</reference>
<organism evidence="1 2">
    <name type="scientific">Azorhizobium caulinodans (strain ATCC 43989 / DSM 5975 / JCM 20966 / LMG 6465 / NBRC 14845 / NCIMB 13405 / ORS 571)</name>
    <dbReference type="NCBI Taxonomy" id="438753"/>
    <lineage>
        <taxon>Bacteria</taxon>
        <taxon>Pseudomonadati</taxon>
        <taxon>Pseudomonadota</taxon>
        <taxon>Alphaproteobacteria</taxon>
        <taxon>Hyphomicrobiales</taxon>
        <taxon>Xanthobacteraceae</taxon>
        <taxon>Azorhizobium</taxon>
    </lineage>
</organism>
<dbReference type="InterPro" id="IPR011990">
    <property type="entry name" value="TPR-like_helical_dom_sf"/>
</dbReference>
<evidence type="ECO:0000313" key="1">
    <source>
        <dbReference type="EMBL" id="BAF87636.1"/>
    </source>
</evidence>
<accession>A8I3P3</accession>
<dbReference type="STRING" id="438753.AZC_1638"/>
<dbReference type="RefSeq" id="WP_012170166.1">
    <property type="nucleotide sequence ID" value="NC_009937.1"/>
</dbReference>
<reference evidence="2" key="2">
    <citation type="submission" date="2007-04" db="EMBL/GenBank/DDBJ databases">
        <title>Complete genome sequence of the nitrogen-fixing bacterium Azorhizobium caulinodans ORS571.</title>
        <authorList>
            <person name="Lee K.B."/>
            <person name="Backer P.D."/>
            <person name="Aono T."/>
            <person name="Liu C.T."/>
            <person name="Suzuki S."/>
            <person name="Suzuki T."/>
            <person name="Kaneko T."/>
            <person name="Yamada M."/>
            <person name="Tabata S."/>
            <person name="Kupfer D.M."/>
            <person name="Najar F.Z."/>
            <person name="Wiley G.B."/>
            <person name="Roe B."/>
            <person name="Binnewies T."/>
            <person name="Ussery D."/>
            <person name="Vereecke D."/>
            <person name="Gevers D."/>
            <person name="Holsters M."/>
            <person name="Oyaizu H."/>
        </authorList>
    </citation>
    <scope>NUCLEOTIDE SEQUENCE [LARGE SCALE GENOMIC DNA]</scope>
    <source>
        <strain evidence="2">ATCC 43989 / DSM 5975 / JCM 20966 / LMG 6465 / NBRC 14845 / NCIMB 13405 / ORS 571</strain>
    </source>
</reference>
<dbReference type="EMBL" id="AP009384">
    <property type="protein sequence ID" value="BAF87636.1"/>
    <property type="molecule type" value="Genomic_DNA"/>
</dbReference>
<keyword evidence="2" id="KW-1185">Reference proteome</keyword>
<dbReference type="eggNOG" id="COG0457">
    <property type="taxonomic scope" value="Bacteria"/>
</dbReference>
<dbReference type="KEGG" id="azc:AZC_1638"/>
<reference evidence="1 2" key="5">
    <citation type="journal article" date="2010" name="Appl. Environ. Microbiol.">
        <title>phrR-like gene praR of Azorhizobium caulinodans ORS571 is essential for symbiosis with Sesbania rostrata and is involved in expression of reb genes.</title>
        <authorList>
            <person name="Akiba N."/>
            <person name="Aono T."/>
            <person name="Toyazaki H."/>
            <person name="Sato S."/>
            <person name="Oyaizu H."/>
        </authorList>
    </citation>
    <scope>NUCLEOTIDE SEQUENCE [LARGE SCALE GENOMIC DNA]</scope>
    <source>
        <strain evidence="2">ATCC 43989 / DSM 5975 / JCM 20966 / LMG 6465 / NBRC 14845 / NCIMB 13405 / ORS 571</strain>
    </source>
</reference>
<name>A8I3P3_AZOC5</name>
<reference evidence="1 2" key="3">
    <citation type="journal article" date="2008" name="BMC Genomics">
        <title>The genome of the versatile nitrogen fixer Azorhizobium caulinodans ORS571.</title>
        <authorList>
            <person name="Lee KB."/>
            <person name="Backer P.D."/>
            <person name="Aono T."/>
            <person name="Liu CT."/>
            <person name="Suzuki S."/>
            <person name="Suzuki T."/>
            <person name="Kaneko T."/>
            <person name="Yamada M."/>
            <person name="Tabata S."/>
            <person name="Kupfer D.M."/>
            <person name="Najar F.Z."/>
            <person name="Wiley G.B."/>
            <person name="Roe B."/>
            <person name="Binnewies T.T."/>
            <person name="Ussery D.W."/>
            <person name="D'Haeze W."/>
            <person name="Herder J.D."/>
            <person name="Gevers D."/>
            <person name="Vereecke D."/>
            <person name="Holsters M."/>
            <person name="Oyaizu H."/>
        </authorList>
    </citation>
    <scope>NUCLEOTIDE SEQUENCE [LARGE SCALE GENOMIC DNA]</scope>
    <source>
        <strain evidence="2">ATCC 43989 / DSM 5975 / JCM 20966 / LMG 6465 / NBRC 14845 / NCIMB 13405 / ORS 571</strain>
    </source>
</reference>
<dbReference type="HOGENOM" id="CLU_019981_3_1_5"/>
<dbReference type="NCBIfam" id="NF047558">
    <property type="entry name" value="TPR_END_plus"/>
    <property type="match status" value="1"/>
</dbReference>
<dbReference type="AlphaFoldDB" id="A8I3P3"/>
<proteinExistence type="predicted"/>
<dbReference type="SUPFAM" id="SSF48452">
    <property type="entry name" value="TPR-like"/>
    <property type="match status" value="1"/>
</dbReference>
<dbReference type="Proteomes" id="UP000000270">
    <property type="component" value="Chromosome"/>
</dbReference>
<dbReference type="eggNOG" id="COG5616">
    <property type="taxonomic scope" value="Bacteria"/>
</dbReference>
<evidence type="ECO:0000313" key="2">
    <source>
        <dbReference type="Proteomes" id="UP000000270"/>
    </source>
</evidence>